<dbReference type="FunFam" id="3.30.200.20:FF:000579">
    <property type="entry name" value="cyclin-dependent kinase 20"/>
    <property type="match status" value="1"/>
</dbReference>
<evidence type="ECO:0000256" key="3">
    <source>
        <dbReference type="ARBA" id="ARBA00022679"/>
    </source>
</evidence>
<comment type="caution">
    <text evidence="14">The sequence shown here is derived from an EMBL/GenBank/DDBJ whole genome shotgun (WGS) entry which is preliminary data.</text>
</comment>
<keyword evidence="6 12" id="KW-0067">ATP-binding</keyword>
<feature type="domain" description="Protein kinase" evidence="13">
    <location>
        <begin position="6"/>
        <end position="252"/>
    </location>
</feature>
<accession>A0AAW0X6C3</accession>
<dbReference type="PANTHER" id="PTHR24056">
    <property type="entry name" value="CELL DIVISION PROTEIN KINASE"/>
    <property type="match status" value="1"/>
</dbReference>
<dbReference type="GO" id="GO:0005634">
    <property type="term" value="C:nucleus"/>
    <property type="evidence" value="ECO:0007669"/>
    <property type="project" value="TreeGrafter"/>
</dbReference>
<dbReference type="InterPro" id="IPR050108">
    <property type="entry name" value="CDK"/>
</dbReference>
<dbReference type="InterPro" id="IPR000719">
    <property type="entry name" value="Prot_kinase_dom"/>
</dbReference>
<evidence type="ECO:0000256" key="11">
    <source>
        <dbReference type="ARBA" id="ARBA00048367"/>
    </source>
</evidence>
<dbReference type="GO" id="GO:0005524">
    <property type="term" value="F:ATP binding"/>
    <property type="evidence" value="ECO:0007669"/>
    <property type="project" value="UniProtKB-UniRule"/>
</dbReference>
<dbReference type="Pfam" id="PF00069">
    <property type="entry name" value="Pkinase"/>
    <property type="match status" value="2"/>
</dbReference>
<organism evidence="14 15">
    <name type="scientific">Cherax quadricarinatus</name>
    <name type="common">Australian red claw crayfish</name>
    <dbReference type="NCBI Taxonomy" id="27406"/>
    <lineage>
        <taxon>Eukaryota</taxon>
        <taxon>Metazoa</taxon>
        <taxon>Ecdysozoa</taxon>
        <taxon>Arthropoda</taxon>
        <taxon>Crustacea</taxon>
        <taxon>Multicrustacea</taxon>
        <taxon>Malacostraca</taxon>
        <taxon>Eumalacostraca</taxon>
        <taxon>Eucarida</taxon>
        <taxon>Decapoda</taxon>
        <taxon>Pleocyemata</taxon>
        <taxon>Astacidea</taxon>
        <taxon>Parastacoidea</taxon>
        <taxon>Parastacidae</taxon>
        <taxon>Cherax</taxon>
    </lineage>
</organism>
<dbReference type="PANTHER" id="PTHR24056:SF171">
    <property type="entry name" value="CYCLIN-DEPENDENT KINASE 20"/>
    <property type="match status" value="1"/>
</dbReference>
<reference evidence="14 15" key="1">
    <citation type="journal article" date="2024" name="BMC Genomics">
        <title>Genome assembly of redclaw crayfish (Cherax quadricarinatus) provides insights into its immune adaptation and hypoxia tolerance.</title>
        <authorList>
            <person name="Liu Z."/>
            <person name="Zheng J."/>
            <person name="Li H."/>
            <person name="Fang K."/>
            <person name="Wang S."/>
            <person name="He J."/>
            <person name="Zhou D."/>
            <person name="Weng S."/>
            <person name="Chi M."/>
            <person name="Gu Z."/>
            <person name="He J."/>
            <person name="Li F."/>
            <person name="Wang M."/>
        </authorList>
    </citation>
    <scope>NUCLEOTIDE SEQUENCE [LARGE SCALE GENOMIC DNA]</scope>
    <source>
        <strain evidence="14">ZL_2023a</strain>
    </source>
</reference>
<evidence type="ECO:0000256" key="8">
    <source>
        <dbReference type="ARBA" id="ARBA00035720"/>
    </source>
</evidence>
<dbReference type="GO" id="GO:0004693">
    <property type="term" value="F:cyclin-dependent protein serine/threonine kinase activity"/>
    <property type="evidence" value="ECO:0007669"/>
    <property type="project" value="UniProtKB-EC"/>
</dbReference>
<keyword evidence="2" id="KW-0723">Serine/threonine-protein kinase</keyword>
<comment type="catalytic activity">
    <reaction evidence="11">
        <text>L-seryl-[protein] + ATP = O-phospho-L-seryl-[protein] + ADP + H(+)</text>
        <dbReference type="Rhea" id="RHEA:17989"/>
        <dbReference type="Rhea" id="RHEA-COMP:9863"/>
        <dbReference type="Rhea" id="RHEA-COMP:11604"/>
        <dbReference type="ChEBI" id="CHEBI:15378"/>
        <dbReference type="ChEBI" id="CHEBI:29999"/>
        <dbReference type="ChEBI" id="CHEBI:30616"/>
        <dbReference type="ChEBI" id="CHEBI:83421"/>
        <dbReference type="ChEBI" id="CHEBI:456216"/>
        <dbReference type="EC" id="2.7.11.22"/>
    </reaction>
</comment>
<sequence length="304" mass="34047">MGMEAYTVVGRIGEGAHGVVVRARHNLTGQMVALKKIPLRRLDQGMPTTALREIKALQEINSKHVVRLLDVFAEGAGFVLAFELMLGDLGEMIRDATRPLTPAQVKTYMTTLLSGVAFLHQHNIMHRVATRWYRAPELLYGARHYDEGVDLWAVGCIFGEMINNSPIFPGESDIDQLCVVLQILGTPSEATWPGLSRLPDYKKITFPESKPVPLEQVLPDAPPDAIDLIKKFLIYSTNKRISAKKALLHQYFFTAPLAAPLHQMPVPLLEKKQPPATQEYMTDFPLHHITDAIHNHLDTLYMKG</sequence>
<dbReference type="EMBL" id="JARKIK010000035">
    <property type="protein sequence ID" value="KAK8739931.1"/>
    <property type="molecule type" value="Genomic_DNA"/>
</dbReference>
<gene>
    <name evidence="14" type="ORF">OTU49_003270</name>
</gene>
<evidence type="ECO:0000256" key="1">
    <source>
        <dbReference type="ARBA" id="ARBA00012425"/>
    </source>
</evidence>
<dbReference type="PROSITE" id="PS00107">
    <property type="entry name" value="PROTEIN_KINASE_ATP"/>
    <property type="match status" value="1"/>
</dbReference>
<dbReference type="SUPFAM" id="SSF56112">
    <property type="entry name" value="Protein kinase-like (PK-like)"/>
    <property type="match status" value="1"/>
</dbReference>
<keyword evidence="5" id="KW-0418">Kinase</keyword>
<dbReference type="Gene3D" id="1.10.510.10">
    <property type="entry name" value="Transferase(Phosphotransferase) domain 1"/>
    <property type="match status" value="2"/>
</dbReference>
<dbReference type="PROSITE" id="PS50011">
    <property type="entry name" value="PROTEIN_KINASE_DOM"/>
    <property type="match status" value="1"/>
</dbReference>
<evidence type="ECO:0000256" key="9">
    <source>
        <dbReference type="ARBA" id="ARBA00035723"/>
    </source>
</evidence>
<keyword evidence="3" id="KW-0808">Transferase</keyword>
<evidence type="ECO:0000256" key="5">
    <source>
        <dbReference type="ARBA" id="ARBA00022777"/>
    </source>
</evidence>
<evidence type="ECO:0000256" key="12">
    <source>
        <dbReference type="PROSITE-ProRule" id="PRU10141"/>
    </source>
</evidence>
<evidence type="ECO:0000256" key="2">
    <source>
        <dbReference type="ARBA" id="ARBA00022527"/>
    </source>
</evidence>
<keyword evidence="15" id="KW-1185">Reference proteome</keyword>
<evidence type="ECO:0000256" key="4">
    <source>
        <dbReference type="ARBA" id="ARBA00022741"/>
    </source>
</evidence>
<evidence type="ECO:0000256" key="10">
    <source>
        <dbReference type="ARBA" id="ARBA00047811"/>
    </source>
</evidence>
<evidence type="ECO:0000313" key="14">
    <source>
        <dbReference type="EMBL" id="KAK8739931.1"/>
    </source>
</evidence>
<dbReference type="InterPro" id="IPR011009">
    <property type="entry name" value="Kinase-like_dom_sf"/>
</dbReference>
<dbReference type="Proteomes" id="UP001445076">
    <property type="component" value="Unassembled WGS sequence"/>
</dbReference>
<evidence type="ECO:0000313" key="15">
    <source>
        <dbReference type="Proteomes" id="UP001445076"/>
    </source>
</evidence>
<comment type="catalytic activity">
    <reaction evidence="10">
        <text>L-threonyl-[protein] + ATP = O-phospho-L-threonyl-[protein] + ADP + H(+)</text>
        <dbReference type="Rhea" id="RHEA:46608"/>
        <dbReference type="Rhea" id="RHEA-COMP:11060"/>
        <dbReference type="Rhea" id="RHEA-COMP:11605"/>
        <dbReference type="ChEBI" id="CHEBI:15378"/>
        <dbReference type="ChEBI" id="CHEBI:30013"/>
        <dbReference type="ChEBI" id="CHEBI:30616"/>
        <dbReference type="ChEBI" id="CHEBI:61977"/>
        <dbReference type="ChEBI" id="CHEBI:456216"/>
        <dbReference type="EC" id="2.7.11.22"/>
    </reaction>
</comment>
<dbReference type="InterPro" id="IPR017441">
    <property type="entry name" value="Protein_kinase_ATP_BS"/>
</dbReference>
<feature type="binding site" evidence="12">
    <location>
        <position position="35"/>
    </location>
    <ligand>
        <name>ATP</name>
        <dbReference type="ChEBI" id="CHEBI:30616"/>
    </ligand>
</feature>
<dbReference type="EC" id="2.7.11.22" evidence="1"/>
<dbReference type="FunFam" id="1.10.510.10:FF:000624">
    <property type="entry name" value="Mitogen-activated protein kinase"/>
    <property type="match status" value="1"/>
</dbReference>
<name>A0AAW0X6C3_CHEQU</name>
<proteinExistence type="predicted"/>
<evidence type="ECO:0000256" key="6">
    <source>
        <dbReference type="ARBA" id="ARBA00022840"/>
    </source>
</evidence>
<dbReference type="AlphaFoldDB" id="A0AAW0X6C3"/>
<evidence type="ECO:0000259" key="13">
    <source>
        <dbReference type="PROSITE" id="PS50011"/>
    </source>
</evidence>
<evidence type="ECO:0000256" key="7">
    <source>
        <dbReference type="ARBA" id="ARBA00035711"/>
    </source>
</evidence>
<protein>
    <recommendedName>
        <fullName evidence="7">Cyclin-dependent kinase 20</fullName>
        <ecNumber evidence="1">2.7.11.22</ecNumber>
    </recommendedName>
    <alternativeName>
        <fullName evidence="8">Cell cycle-related kinase</fullName>
    </alternativeName>
    <alternativeName>
        <fullName evidence="9">Cell division protein kinase 20</fullName>
    </alternativeName>
</protein>
<dbReference type="Gene3D" id="3.30.200.20">
    <property type="entry name" value="Phosphorylase Kinase, domain 1"/>
    <property type="match status" value="1"/>
</dbReference>
<keyword evidence="4 12" id="KW-0547">Nucleotide-binding</keyword>